<dbReference type="GO" id="GO:0033588">
    <property type="term" value="C:elongator holoenzyme complex"/>
    <property type="evidence" value="ECO:0007669"/>
    <property type="project" value="InterPro"/>
</dbReference>
<dbReference type="GO" id="GO:0002098">
    <property type="term" value="P:tRNA wobble uridine modification"/>
    <property type="evidence" value="ECO:0007669"/>
    <property type="project" value="InterPro"/>
</dbReference>
<dbReference type="PANTHER" id="PTHR16184:SF6">
    <property type="entry name" value="ELONGATOR COMPLEX PROTEIN 6"/>
    <property type="match status" value="1"/>
</dbReference>
<dbReference type="OrthoDB" id="9995306at2759"/>
<evidence type="ECO:0000313" key="5">
    <source>
        <dbReference type="Proteomes" id="UP000807504"/>
    </source>
</evidence>
<sequence>MPSDIVSALNLDNHLIVNKFLFATKDACSDLNFFFSDFLSYYLRKNYSVIIVNLAQSHSHYTHLLLKSGINIKVIRDSQKVAFVDVMLEAGNLIESTVETDSENTDLFNSLNNSSLDTHCLKPLYECIKKTIAKISALKPDGIIVFIDEISMLMNLGTSLLAVQPFVQQCFVLCSKFTDISANLVIGSFYDETDPENQKMVNYFTHMADIRIQVQSLKTGYSKDTDGKICFEVKNKKDCTYIKQKLFFKIHDKGAKLLTLGL</sequence>
<gene>
    <name evidence="4" type="ORF">HNY73_020852</name>
</gene>
<protein>
    <recommendedName>
        <fullName evidence="3">Elongator complex protein 6</fullName>
    </recommendedName>
</protein>
<evidence type="ECO:0000313" key="4">
    <source>
        <dbReference type="EMBL" id="KAF8767985.1"/>
    </source>
</evidence>
<evidence type="ECO:0000256" key="1">
    <source>
        <dbReference type="ARBA" id="ARBA00005043"/>
    </source>
</evidence>
<dbReference type="AlphaFoldDB" id="A0A8T0ECW3"/>
<keyword evidence="5" id="KW-1185">Reference proteome</keyword>
<organism evidence="4 5">
    <name type="scientific">Argiope bruennichi</name>
    <name type="common">Wasp spider</name>
    <name type="synonym">Aranea bruennichi</name>
    <dbReference type="NCBI Taxonomy" id="94029"/>
    <lineage>
        <taxon>Eukaryota</taxon>
        <taxon>Metazoa</taxon>
        <taxon>Ecdysozoa</taxon>
        <taxon>Arthropoda</taxon>
        <taxon>Chelicerata</taxon>
        <taxon>Arachnida</taxon>
        <taxon>Araneae</taxon>
        <taxon>Araneomorphae</taxon>
        <taxon>Entelegynae</taxon>
        <taxon>Araneoidea</taxon>
        <taxon>Araneidae</taxon>
        <taxon>Argiope</taxon>
    </lineage>
</organism>
<comment type="similarity">
    <text evidence="2">Belongs to the ELP6 family.</text>
</comment>
<dbReference type="OMA" id="MADIRIQ"/>
<dbReference type="InterPro" id="IPR027417">
    <property type="entry name" value="P-loop_NTPase"/>
</dbReference>
<evidence type="ECO:0000256" key="2">
    <source>
        <dbReference type="ARBA" id="ARBA00008837"/>
    </source>
</evidence>
<reference evidence="4" key="2">
    <citation type="submission" date="2020-06" db="EMBL/GenBank/DDBJ databases">
        <authorList>
            <person name="Sheffer M."/>
        </authorList>
    </citation>
    <scope>NUCLEOTIDE SEQUENCE</scope>
</reference>
<comment type="pathway">
    <text evidence="1">tRNA modification; 5-methoxycarbonylmethyl-2-thiouridine-tRNA biosynthesis.</text>
</comment>
<dbReference type="PANTHER" id="PTHR16184">
    <property type="entry name" value="ELONGATOR COMPLEX PROTEIN 6"/>
    <property type="match status" value="1"/>
</dbReference>
<dbReference type="Proteomes" id="UP000807504">
    <property type="component" value="Unassembled WGS sequence"/>
</dbReference>
<evidence type="ECO:0000256" key="3">
    <source>
        <dbReference type="ARBA" id="ARBA00020263"/>
    </source>
</evidence>
<dbReference type="InterPro" id="IPR018627">
    <property type="entry name" value="ELP6"/>
</dbReference>
<name>A0A8T0ECW3_ARGBR</name>
<dbReference type="Gene3D" id="3.40.50.300">
    <property type="entry name" value="P-loop containing nucleotide triphosphate hydrolases"/>
    <property type="match status" value="1"/>
</dbReference>
<accession>A0A8T0ECW3</accession>
<proteinExistence type="inferred from homology"/>
<dbReference type="Pfam" id="PF09807">
    <property type="entry name" value="ELP6"/>
    <property type="match status" value="1"/>
</dbReference>
<reference evidence="4" key="1">
    <citation type="journal article" date="2020" name="bioRxiv">
        <title>Chromosome-level reference genome of the European wasp spider Argiope bruennichi: a resource for studies on range expansion and evolutionary adaptation.</title>
        <authorList>
            <person name="Sheffer M.M."/>
            <person name="Hoppe A."/>
            <person name="Krehenwinkel H."/>
            <person name="Uhl G."/>
            <person name="Kuss A.W."/>
            <person name="Jensen L."/>
            <person name="Jensen C."/>
            <person name="Gillespie R.G."/>
            <person name="Hoff K.J."/>
            <person name="Prost S."/>
        </authorList>
    </citation>
    <scope>NUCLEOTIDE SEQUENCE</scope>
</reference>
<dbReference type="EMBL" id="JABXBU010002230">
    <property type="protein sequence ID" value="KAF8767985.1"/>
    <property type="molecule type" value="Genomic_DNA"/>
</dbReference>
<comment type="caution">
    <text evidence="4">The sequence shown here is derived from an EMBL/GenBank/DDBJ whole genome shotgun (WGS) entry which is preliminary data.</text>
</comment>